<sequence length="114" mass="12137">MNLLRSLSLVTLLVMAGCSTSSSSYGGGGGFSAGAQCQMQCQASYRSCMAEGQGIGSRQSSCEQQVAPTPDQRCKDIEHPELRRSCELKAHDCTLRAPMMGCGERRDTCMSTCG</sequence>
<reference evidence="2" key="3">
    <citation type="submission" date="2023-07" db="EMBL/GenBank/DDBJ databases">
        <title>Stenotrophomonas isolates from soil.</title>
        <authorList>
            <person name="Sharma V."/>
            <person name="Zur-Pinska J."/>
            <person name="Hay A.G."/>
        </authorList>
    </citation>
    <scope>NUCLEOTIDE SEQUENCE</scope>
    <source>
        <strain evidence="2">C2</strain>
    </source>
</reference>
<evidence type="ECO:0000313" key="2">
    <source>
        <dbReference type="EMBL" id="MDN8668858.1"/>
    </source>
</evidence>
<feature type="signal peptide" evidence="1">
    <location>
        <begin position="1"/>
        <end position="26"/>
    </location>
</feature>
<organism evidence="3 4">
    <name type="scientific">Stenotrophomonas indicatrix</name>
    <dbReference type="NCBI Taxonomy" id="2045451"/>
    <lineage>
        <taxon>Bacteria</taxon>
        <taxon>Pseudomonadati</taxon>
        <taxon>Pseudomonadota</taxon>
        <taxon>Gammaproteobacteria</taxon>
        <taxon>Lysobacterales</taxon>
        <taxon>Lysobacteraceae</taxon>
        <taxon>Stenotrophomonas</taxon>
    </lineage>
</organism>
<dbReference type="Proteomes" id="UP001174315">
    <property type="component" value="Unassembled WGS sequence"/>
</dbReference>
<evidence type="ECO:0000256" key="1">
    <source>
        <dbReference type="SAM" id="SignalP"/>
    </source>
</evidence>
<feature type="chain" id="PRO_5010703193" description="Lipoprotein" evidence="1">
    <location>
        <begin position="27"/>
        <end position="114"/>
    </location>
</feature>
<dbReference type="EMBL" id="FWEU01000001">
    <property type="protein sequence ID" value="SLM22779.1"/>
    <property type="molecule type" value="Genomic_DNA"/>
</dbReference>
<dbReference type="PROSITE" id="PS51257">
    <property type="entry name" value="PROKAR_LIPOPROTEIN"/>
    <property type="match status" value="1"/>
</dbReference>
<evidence type="ECO:0000313" key="3">
    <source>
        <dbReference type="EMBL" id="SLM22779.1"/>
    </source>
</evidence>
<evidence type="ECO:0008006" key="6">
    <source>
        <dbReference type="Google" id="ProtNLM"/>
    </source>
</evidence>
<name>A0A1W1GTV2_9GAMM</name>
<reference evidence="3" key="2">
    <citation type="submission" date="2016-10" db="EMBL/GenBank/DDBJ databases">
        <authorList>
            <person name="de Groot N.N."/>
        </authorList>
    </citation>
    <scope>NUCLEOTIDE SEQUENCE [LARGE SCALE GENOMIC DNA]</scope>
    <source>
        <strain evidence="3">92MFCol6.1</strain>
    </source>
</reference>
<gene>
    <name evidence="2" type="ORF">Q0S36_05935</name>
    <name evidence="3" type="ORF">SAMN04488690_0453</name>
</gene>
<dbReference type="Proteomes" id="UP000191133">
    <property type="component" value="Unassembled WGS sequence"/>
</dbReference>
<keyword evidence="1" id="KW-0732">Signal</keyword>
<keyword evidence="5" id="KW-1185">Reference proteome</keyword>
<evidence type="ECO:0000313" key="5">
    <source>
        <dbReference type="Proteomes" id="UP001174315"/>
    </source>
</evidence>
<accession>A0A1W1GTV2</accession>
<proteinExistence type="predicted"/>
<reference evidence="4" key="1">
    <citation type="submission" date="2016-10" db="EMBL/GenBank/DDBJ databases">
        <authorList>
            <person name="Varghese N."/>
        </authorList>
    </citation>
    <scope>NUCLEOTIDE SEQUENCE [LARGE SCALE GENOMIC DNA]</scope>
    <source>
        <strain evidence="4">92MFCol6.1</strain>
    </source>
</reference>
<evidence type="ECO:0000313" key="4">
    <source>
        <dbReference type="Proteomes" id="UP000191133"/>
    </source>
</evidence>
<dbReference type="EMBL" id="JAUKNN010000010">
    <property type="protein sequence ID" value="MDN8668858.1"/>
    <property type="molecule type" value="Genomic_DNA"/>
</dbReference>
<protein>
    <recommendedName>
        <fullName evidence="6">Lipoprotein</fullName>
    </recommendedName>
</protein>
<dbReference type="AlphaFoldDB" id="A0A1W1GTV2"/>